<reference evidence="2" key="1">
    <citation type="journal article" date="2016" name="Gigascience">
        <title>De novo construction of an expanded transcriptome assembly for the western tarnished plant bug, Lygus hesperus.</title>
        <authorList>
            <person name="Tassone E.E."/>
            <person name="Geib S.M."/>
            <person name="Hall B."/>
            <person name="Fabrick J.A."/>
            <person name="Brent C.S."/>
            <person name="Hull J.J."/>
        </authorList>
    </citation>
    <scope>NUCLEOTIDE SEQUENCE</scope>
</reference>
<dbReference type="EMBL" id="GDHC01002637">
    <property type="protein sequence ID" value="JAQ15992.1"/>
    <property type="molecule type" value="Transcribed_RNA"/>
</dbReference>
<keyword evidence="1" id="KW-1133">Transmembrane helix</keyword>
<name>A0A146MAC0_LYGHE</name>
<gene>
    <name evidence="2" type="ORF">g.52134</name>
</gene>
<feature type="transmembrane region" description="Helical" evidence="1">
    <location>
        <begin position="106"/>
        <end position="125"/>
    </location>
</feature>
<dbReference type="AlphaFoldDB" id="A0A146MAC0"/>
<organism evidence="2">
    <name type="scientific">Lygus hesperus</name>
    <name type="common">Western plant bug</name>
    <dbReference type="NCBI Taxonomy" id="30085"/>
    <lineage>
        <taxon>Eukaryota</taxon>
        <taxon>Metazoa</taxon>
        <taxon>Ecdysozoa</taxon>
        <taxon>Arthropoda</taxon>
        <taxon>Hexapoda</taxon>
        <taxon>Insecta</taxon>
        <taxon>Pterygota</taxon>
        <taxon>Neoptera</taxon>
        <taxon>Paraneoptera</taxon>
        <taxon>Hemiptera</taxon>
        <taxon>Heteroptera</taxon>
        <taxon>Panheteroptera</taxon>
        <taxon>Cimicomorpha</taxon>
        <taxon>Miridae</taxon>
        <taxon>Mirini</taxon>
        <taxon>Lygus</taxon>
    </lineage>
</organism>
<protein>
    <submittedName>
        <fullName evidence="2">Uncharacterized protein</fullName>
    </submittedName>
</protein>
<sequence length="134" mass="14433">MYRRFCSVGTSAVFRVCDALCKPTAIAHRDVETAWQLQLVAFAGSVVGVLLIATTYAAGSLSKDLMHRYINPYVASTLLYMVLCDIFPRALGSTADSLATARSRGYLTFVYQVVALAAGVALAAVPHSHIHSHN</sequence>
<keyword evidence="1" id="KW-0472">Membrane</keyword>
<evidence type="ECO:0000256" key="1">
    <source>
        <dbReference type="SAM" id="Phobius"/>
    </source>
</evidence>
<feature type="transmembrane region" description="Helical" evidence="1">
    <location>
        <begin position="70"/>
        <end position="91"/>
    </location>
</feature>
<proteinExistence type="predicted"/>
<evidence type="ECO:0000313" key="2">
    <source>
        <dbReference type="EMBL" id="JAQ15992.1"/>
    </source>
</evidence>
<feature type="transmembrane region" description="Helical" evidence="1">
    <location>
        <begin position="35"/>
        <end position="58"/>
    </location>
</feature>
<accession>A0A146MAC0</accession>
<keyword evidence="1" id="KW-0812">Transmembrane</keyword>